<dbReference type="Gene3D" id="3.40.720.10">
    <property type="entry name" value="Alkaline Phosphatase, subunit A"/>
    <property type="match status" value="1"/>
</dbReference>
<keyword evidence="5 7" id="KW-1133">Transmembrane helix</keyword>
<evidence type="ECO:0000256" key="1">
    <source>
        <dbReference type="ARBA" id="ARBA00004651"/>
    </source>
</evidence>
<dbReference type="InterPro" id="IPR050448">
    <property type="entry name" value="OpgB/LTA_synthase_biosynth"/>
</dbReference>
<evidence type="ECO:0000259" key="8">
    <source>
        <dbReference type="Pfam" id="PF00884"/>
    </source>
</evidence>
<dbReference type="GO" id="GO:0016787">
    <property type="term" value="F:hydrolase activity"/>
    <property type="evidence" value="ECO:0007669"/>
    <property type="project" value="UniProtKB-KW"/>
</dbReference>
<keyword evidence="9" id="KW-0378">Hydrolase</keyword>
<evidence type="ECO:0000256" key="5">
    <source>
        <dbReference type="ARBA" id="ARBA00022989"/>
    </source>
</evidence>
<organism evidence="9 10">
    <name type="scientific">Alkalibacter rhizosphaerae</name>
    <dbReference type="NCBI Taxonomy" id="2815577"/>
    <lineage>
        <taxon>Bacteria</taxon>
        <taxon>Bacillati</taxon>
        <taxon>Bacillota</taxon>
        <taxon>Clostridia</taxon>
        <taxon>Eubacteriales</taxon>
        <taxon>Eubacteriaceae</taxon>
        <taxon>Alkalibacter</taxon>
    </lineage>
</organism>
<dbReference type="PANTHER" id="PTHR47371">
    <property type="entry name" value="LIPOTEICHOIC ACID SYNTHASE"/>
    <property type="match status" value="1"/>
</dbReference>
<feature type="transmembrane region" description="Helical" evidence="7">
    <location>
        <begin position="7"/>
        <end position="26"/>
    </location>
</feature>
<evidence type="ECO:0000256" key="4">
    <source>
        <dbReference type="ARBA" id="ARBA00022692"/>
    </source>
</evidence>
<comment type="subcellular location">
    <subcellularLocation>
        <location evidence="1">Cell membrane</location>
        <topology evidence="1">Multi-pass membrane protein</topology>
    </subcellularLocation>
</comment>
<proteinExistence type="predicted"/>
<sequence>MKKIKNRFLGFYMVGALIFMELIFRFGTSADLLDPGLLVSLSLVSIFGVVAYFITTMFSARINRLLSTLALIFFWLLYSSQFIYNKIFKTYYTIYSMTNGAKVFSFWRDIVSYTTKNIPWIILLAVPMVFYIAYLRKRIQMNRPDLKNRVLALLAIFLIYFGSIGALNVGSKDFQSPYDMYYKSSDIIVSVDRLGLLTTMRLDLQRTVTGWSPSIDLPDPVDGETPEPEEKPTIEYNVLDIDFESLAANESNETIKEMHQYFGSVSPTQKNEYTGIYEGYNVIVLTAEGFSPYAVDPELTPTLYKMVHEGYDFKNFYTPVWGVSTSDGEYVANVGLIPKGGVWSFTESAKIELPQVLGNQLKDLGYKTMAYHNHTYDYYNRHLSHPNLGYDYKGVGNGLNIKKVWPSSDLEMMEVTVDEYMNDQPFHAYYMTVSGHLRYTFVGNSMAAKNKDLVADLNMSEEAKAYLACNIELDRAMEYLLNSLREKGIADKTLIVLSADHYPYGLEESTMSEFLGHTVETNFEMYKNHLIMYVDGMDPVVVDKPASSLDIIPTVSNMLGLEYDSRLFMGRDIFAPGEPLIIFSNRSFITDKGRYNSQTKEFEPTSGVNVSDDYASRVSKIINGKFFYSAKILETDYFSKVMP</sequence>
<dbReference type="CDD" id="cd16015">
    <property type="entry name" value="LTA_synthase"/>
    <property type="match status" value="1"/>
</dbReference>
<keyword evidence="4 7" id="KW-0812">Transmembrane</keyword>
<dbReference type="GO" id="GO:0005886">
    <property type="term" value="C:plasma membrane"/>
    <property type="evidence" value="ECO:0007669"/>
    <property type="project" value="UniProtKB-SubCell"/>
</dbReference>
<dbReference type="InterPro" id="IPR017850">
    <property type="entry name" value="Alkaline_phosphatase_core_sf"/>
</dbReference>
<dbReference type="Gene3D" id="3.30.1120.170">
    <property type="match status" value="1"/>
</dbReference>
<feature type="transmembrane region" description="Helical" evidence="7">
    <location>
        <begin position="38"/>
        <end position="58"/>
    </location>
</feature>
<protein>
    <submittedName>
        <fullName evidence="9">Sulfatase-like hydrolase/transferase</fullName>
    </submittedName>
</protein>
<name>A0A974XFP2_9FIRM</name>
<dbReference type="PANTHER" id="PTHR47371:SF3">
    <property type="entry name" value="PHOSPHOGLYCEROL TRANSFERASE I"/>
    <property type="match status" value="1"/>
</dbReference>
<dbReference type="KEGG" id="alka:J0B03_08080"/>
<reference evidence="9" key="1">
    <citation type="submission" date="2021-03" db="EMBL/GenBank/DDBJ databases">
        <title>Alkalibacter marinus sp. nov., isolated from tidal flat sediment.</title>
        <authorList>
            <person name="Namirimu T."/>
            <person name="Yang J.-A."/>
            <person name="Yang S.-H."/>
            <person name="Kim Y.-J."/>
            <person name="Kwon K.K."/>
        </authorList>
    </citation>
    <scope>NUCLEOTIDE SEQUENCE</scope>
    <source>
        <strain evidence="9">ES005</strain>
    </source>
</reference>
<feature type="transmembrane region" description="Helical" evidence="7">
    <location>
        <begin position="118"/>
        <end position="136"/>
    </location>
</feature>
<feature type="transmembrane region" description="Helical" evidence="7">
    <location>
        <begin position="65"/>
        <end position="84"/>
    </location>
</feature>
<keyword evidence="6 7" id="KW-0472">Membrane</keyword>
<accession>A0A974XFP2</accession>
<evidence type="ECO:0000313" key="10">
    <source>
        <dbReference type="Proteomes" id="UP000663499"/>
    </source>
</evidence>
<dbReference type="InterPro" id="IPR000917">
    <property type="entry name" value="Sulfatase_N"/>
</dbReference>
<keyword evidence="10" id="KW-1185">Reference proteome</keyword>
<dbReference type="AlphaFoldDB" id="A0A974XFP2"/>
<dbReference type="Pfam" id="PF00884">
    <property type="entry name" value="Sulfatase"/>
    <property type="match status" value="1"/>
</dbReference>
<keyword evidence="3" id="KW-1003">Cell membrane</keyword>
<dbReference type="RefSeq" id="WP_207299117.1">
    <property type="nucleotide sequence ID" value="NZ_CP071444.1"/>
</dbReference>
<evidence type="ECO:0000256" key="7">
    <source>
        <dbReference type="SAM" id="Phobius"/>
    </source>
</evidence>
<evidence type="ECO:0000256" key="2">
    <source>
        <dbReference type="ARBA" id="ARBA00004936"/>
    </source>
</evidence>
<gene>
    <name evidence="9" type="ORF">J0B03_08080</name>
</gene>
<dbReference type="EMBL" id="CP071444">
    <property type="protein sequence ID" value="QSX07775.1"/>
    <property type="molecule type" value="Genomic_DNA"/>
</dbReference>
<evidence type="ECO:0000256" key="6">
    <source>
        <dbReference type="ARBA" id="ARBA00023136"/>
    </source>
</evidence>
<evidence type="ECO:0000256" key="3">
    <source>
        <dbReference type="ARBA" id="ARBA00022475"/>
    </source>
</evidence>
<feature type="transmembrane region" description="Helical" evidence="7">
    <location>
        <begin position="148"/>
        <end position="167"/>
    </location>
</feature>
<comment type="pathway">
    <text evidence="2">Cell wall biogenesis; lipoteichoic acid biosynthesis.</text>
</comment>
<dbReference type="SUPFAM" id="SSF53649">
    <property type="entry name" value="Alkaline phosphatase-like"/>
    <property type="match status" value="1"/>
</dbReference>
<feature type="domain" description="Sulfatase N-terminal" evidence="8">
    <location>
        <begin position="287"/>
        <end position="560"/>
    </location>
</feature>
<dbReference type="Proteomes" id="UP000663499">
    <property type="component" value="Chromosome"/>
</dbReference>
<evidence type="ECO:0000313" key="9">
    <source>
        <dbReference type="EMBL" id="QSX07775.1"/>
    </source>
</evidence>